<organism evidence="2 3">
    <name type="scientific">Gordonia otitidis (strain DSM 44809 / CCUG 52243 / JCM 12355 / NBRC 100426 / IFM 10032)</name>
    <dbReference type="NCBI Taxonomy" id="1108044"/>
    <lineage>
        <taxon>Bacteria</taxon>
        <taxon>Bacillati</taxon>
        <taxon>Actinomycetota</taxon>
        <taxon>Actinomycetes</taxon>
        <taxon>Mycobacteriales</taxon>
        <taxon>Gordoniaceae</taxon>
        <taxon>Gordonia</taxon>
    </lineage>
</organism>
<sequence>MSALPMFPLGTALLPGEVLPLRIFEPRYRQMLDDCLAVDDGAPRFGVVLIARGWEVGGGDVRHDVGTFATIDLVTRDPDGQSFLRGVGTRRFRVTEWLPDDPYPRAEVSILDEPGFDKASHAEAIALGVRIREVVVDAFIRRGTPVPDDLPSFDAADLHDAGLLGWAARLPIGPADRQALLEAADTPERIAVLDDAVEGLAARIAFES</sequence>
<dbReference type="Pfam" id="PF02190">
    <property type="entry name" value="LON_substr_bdg"/>
    <property type="match status" value="1"/>
</dbReference>
<dbReference type="EMBL" id="BAFB01000170">
    <property type="protein sequence ID" value="GAB35580.1"/>
    <property type="molecule type" value="Genomic_DNA"/>
</dbReference>
<dbReference type="InterPro" id="IPR003111">
    <property type="entry name" value="Lon_prtase_N"/>
</dbReference>
<proteinExistence type="predicted"/>
<feature type="domain" description="Lon N-terminal" evidence="1">
    <location>
        <begin position="1"/>
        <end position="201"/>
    </location>
</feature>
<dbReference type="SUPFAM" id="SSF88697">
    <property type="entry name" value="PUA domain-like"/>
    <property type="match status" value="1"/>
</dbReference>
<dbReference type="InterPro" id="IPR046336">
    <property type="entry name" value="Lon_prtase_N_sf"/>
</dbReference>
<dbReference type="AlphaFoldDB" id="H5TQ22"/>
<dbReference type="Gene3D" id="2.30.130.40">
    <property type="entry name" value="LON domain-like"/>
    <property type="match status" value="1"/>
</dbReference>
<dbReference type="PROSITE" id="PS51787">
    <property type="entry name" value="LON_N"/>
    <property type="match status" value="1"/>
</dbReference>
<dbReference type="Proteomes" id="UP000005038">
    <property type="component" value="Unassembled WGS sequence"/>
</dbReference>
<dbReference type="SMART" id="SM00464">
    <property type="entry name" value="LON"/>
    <property type="match status" value="1"/>
</dbReference>
<gene>
    <name evidence="2" type="ORF">GOOTI_170_00470</name>
</gene>
<dbReference type="PANTHER" id="PTHR46732:SF8">
    <property type="entry name" value="ATP-DEPENDENT PROTEASE LA (LON) DOMAIN PROTEIN"/>
    <property type="match status" value="1"/>
</dbReference>
<evidence type="ECO:0000313" key="2">
    <source>
        <dbReference type="EMBL" id="GAB35580.1"/>
    </source>
</evidence>
<dbReference type="InterPro" id="IPR015947">
    <property type="entry name" value="PUA-like_sf"/>
</dbReference>
<dbReference type="STRING" id="1108044.GOOTI_170_00470"/>
<reference evidence="2" key="1">
    <citation type="submission" date="2012-02" db="EMBL/GenBank/DDBJ databases">
        <title>Whole genome shotgun sequence of Gordonia otitidis NBRC 100426.</title>
        <authorList>
            <person name="Yoshida I."/>
            <person name="Hosoyama A."/>
            <person name="Tsuchikane K."/>
            <person name="Katsumata H."/>
            <person name="Yamazaki S."/>
            <person name="Fujita N."/>
        </authorList>
    </citation>
    <scope>NUCLEOTIDE SEQUENCE [LARGE SCALE GENOMIC DNA]</scope>
    <source>
        <strain evidence="2">NBRC 100426</strain>
    </source>
</reference>
<evidence type="ECO:0000313" key="3">
    <source>
        <dbReference type="Proteomes" id="UP000005038"/>
    </source>
</evidence>
<name>H5TQ22_GORO1</name>
<keyword evidence="3" id="KW-1185">Reference proteome</keyword>
<protein>
    <recommendedName>
        <fullName evidence="1">Lon N-terminal domain-containing protein</fullName>
    </recommendedName>
</protein>
<evidence type="ECO:0000259" key="1">
    <source>
        <dbReference type="PROSITE" id="PS51787"/>
    </source>
</evidence>
<dbReference type="PANTHER" id="PTHR46732">
    <property type="entry name" value="ATP-DEPENDENT PROTEASE LA (LON) DOMAIN PROTEIN"/>
    <property type="match status" value="1"/>
</dbReference>
<comment type="caution">
    <text evidence="2">The sequence shown here is derived from an EMBL/GenBank/DDBJ whole genome shotgun (WGS) entry which is preliminary data.</text>
</comment>
<accession>H5TQ22</accession>